<name>A0A7S4CLA5_9EUGL</name>
<organism evidence="1">
    <name type="scientific">Eutreptiella gymnastica</name>
    <dbReference type="NCBI Taxonomy" id="73025"/>
    <lineage>
        <taxon>Eukaryota</taxon>
        <taxon>Discoba</taxon>
        <taxon>Euglenozoa</taxon>
        <taxon>Euglenida</taxon>
        <taxon>Spirocuta</taxon>
        <taxon>Euglenophyceae</taxon>
        <taxon>Eutreptiales</taxon>
        <taxon>Eutreptiaceae</taxon>
        <taxon>Eutreptiella</taxon>
    </lineage>
</organism>
<proteinExistence type="predicted"/>
<reference evidence="1" key="1">
    <citation type="submission" date="2021-01" db="EMBL/GenBank/DDBJ databases">
        <authorList>
            <person name="Corre E."/>
            <person name="Pelletier E."/>
            <person name="Niang G."/>
            <person name="Scheremetjew M."/>
            <person name="Finn R."/>
            <person name="Kale V."/>
            <person name="Holt S."/>
            <person name="Cochrane G."/>
            <person name="Meng A."/>
            <person name="Brown T."/>
            <person name="Cohen L."/>
        </authorList>
    </citation>
    <scope>NUCLEOTIDE SEQUENCE</scope>
    <source>
        <strain evidence="1">CCMP1594</strain>
    </source>
</reference>
<accession>A0A7S4CLA5</accession>
<dbReference type="AlphaFoldDB" id="A0A7S4CLA5"/>
<protein>
    <submittedName>
        <fullName evidence="1">Uncharacterized protein</fullName>
    </submittedName>
</protein>
<evidence type="ECO:0000313" key="1">
    <source>
        <dbReference type="EMBL" id="CAE0800315.1"/>
    </source>
</evidence>
<dbReference type="EMBL" id="HBJA01034026">
    <property type="protein sequence ID" value="CAE0800315.1"/>
    <property type="molecule type" value="Transcribed_RNA"/>
</dbReference>
<sequence>MSMLTTQPPHVIGLPFFRSGPYMMGHPPTHLTHSKTCGKLALNGSNKQGAQSCFASCSGISMGQKKKQRNMYVHLCRQQLGGCQSCAYWVCLVCVFAPHYNRAQEAAG</sequence>
<gene>
    <name evidence="1" type="ORF">EGYM00163_LOCUS11436</name>
</gene>